<feature type="compositionally biased region" description="Low complexity" evidence="1">
    <location>
        <begin position="369"/>
        <end position="387"/>
    </location>
</feature>
<evidence type="ECO:0000256" key="3">
    <source>
        <dbReference type="SAM" id="SignalP"/>
    </source>
</evidence>
<dbReference type="Gene3D" id="1.20.5.510">
    <property type="entry name" value="Single helix bin"/>
    <property type="match status" value="1"/>
</dbReference>
<feature type="transmembrane region" description="Helical" evidence="2">
    <location>
        <begin position="269"/>
        <end position="295"/>
    </location>
</feature>
<evidence type="ECO:0000256" key="2">
    <source>
        <dbReference type="SAM" id="Phobius"/>
    </source>
</evidence>
<feature type="region of interest" description="Disordered" evidence="1">
    <location>
        <begin position="228"/>
        <end position="267"/>
    </location>
</feature>
<dbReference type="STRING" id="743788.S8E7B1"/>
<evidence type="ECO:0000313" key="5">
    <source>
        <dbReference type="Proteomes" id="UP000015241"/>
    </source>
</evidence>
<sequence length="451" mass="46722">MARALALYAAVAFAGLLRSTASAYSWQFTSTPQQCQNLTLSLSGSGKAPYSILVIPFGPSPLPNNTEVRRIFSTQFNGTSATFRLPYPADSQFVAVVSDSSGFGSGGTSVAATVQSSSDSSCFNASAEVQPDFSFSIVPSNQIVECSPTRIWWDPSLVQGTPTFQGIIPGGESFSVPESNFSTVAEQGYGFTWTPSLRIGTTVIITGGDDRGPGTAGSGLYIVSQGSTQDCLTSDSPSSTPGSPAGGSYPTSTNGLGSSSSTSSSHSNVGAIVGGVIGGVCGFLAALALVGLLMWRRRRRRGAHPKGLPVDLLQGPSDEGGSGSSERLPRYYEPEPFMLPEPSATSAPSEYPMSERRSSAGFLGAAGRPGTPSATSTGRTGRTGKSGMPPSLRPVNIVQHEDAGPPPEELEEEPETVELPPAYTNLKRGPPPPADDDEQSPAPPAEETARA</sequence>
<organism evidence="4 5">
    <name type="scientific">Fomitopsis schrenkii</name>
    <name type="common">Brown rot fungus</name>
    <dbReference type="NCBI Taxonomy" id="2126942"/>
    <lineage>
        <taxon>Eukaryota</taxon>
        <taxon>Fungi</taxon>
        <taxon>Dikarya</taxon>
        <taxon>Basidiomycota</taxon>
        <taxon>Agaricomycotina</taxon>
        <taxon>Agaricomycetes</taxon>
        <taxon>Polyporales</taxon>
        <taxon>Fomitopsis</taxon>
    </lineage>
</organism>
<dbReference type="InParanoid" id="S8E7B1"/>
<reference evidence="4 5" key="1">
    <citation type="journal article" date="2012" name="Science">
        <title>The Paleozoic origin of enzymatic lignin decomposition reconstructed from 31 fungal genomes.</title>
        <authorList>
            <person name="Floudas D."/>
            <person name="Binder M."/>
            <person name="Riley R."/>
            <person name="Barry K."/>
            <person name="Blanchette R.A."/>
            <person name="Henrissat B."/>
            <person name="Martinez A.T."/>
            <person name="Otillar R."/>
            <person name="Spatafora J.W."/>
            <person name="Yadav J.S."/>
            <person name="Aerts A."/>
            <person name="Benoit I."/>
            <person name="Boyd A."/>
            <person name="Carlson A."/>
            <person name="Copeland A."/>
            <person name="Coutinho P.M."/>
            <person name="de Vries R.P."/>
            <person name="Ferreira P."/>
            <person name="Findley K."/>
            <person name="Foster B."/>
            <person name="Gaskell J."/>
            <person name="Glotzer D."/>
            <person name="Gorecki P."/>
            <person name="Heitman J."/>
            <person name="Hesse C."/>
            <person name="Hori C."/>
            <person name="Igarashi K."/>
            <person name="Jurgens J.A."/>
            <person name="Kallen N."/>
            <person name="Kersten P."/>
            <person name="Kohler A."/>
            <person name="Kuees U."/>
            <person name="Kumar T.K.A."/>
            <person name="Kuo A."/>
            <person name="LaButti K."/>
            <person name="Larrondo L.F."/>
            <person name="Lindquist E."/>
            <person name="Ling A."/>
            <person name="Lombard V."/>
            <person name="Lucas S."/>
            <person name="Lundell T."/>
            <person name="Martin R."/>
            <person name="McLaughlin D.J."/>
            <person name="Morgenstern I."/>
            <person name="Morin E."/>
            <person name="Murat C."/>
            <person name="Nagy L.G."/>
            <person name="Nolan M."/>
            <person name="Ohm R.A."/>
            <person name="Patyshakuliyeva A."/>
            <person name="Rokas A."/>
            <person name="Ruiz-Duenas F.J."/>
            <person name="Sabat G."/>
            <person name="Salamov A."/>
            <person name="Samejima M."/>
            <person name="Schmutz J."/>
            <person name="Slot J.C."/>
            <person name="St John F."/>
            <person name="Stenlid J."/>
            <person name="Sun H."/>
            <person name="Sun S."/>
            <person name="Syed K."/>
            <person name="Tsang A."/>
            <person name="Wiebenga A."/>
            <person name="Young D."/>
            <person name="Pisabarro A."/>
            <person name="Eastwood D.C."/>
            <person name="Martin F."/>
            <person name="Cullen D."/>
            <person name="Grigoriev I.V."/>
            <person name="Hibbett D.S."/>
        </authorList>
    </citation>
    <scope>NUCLEOTIDE SEQUENCE</scope>
    <source>
        <strain evidence="5">FP-58527</strain>
    </source>
</reference>
<keyword evidence="2" id="KW-1133">Transmembrane helix</keyword>
<evidence type="ECO:0008006" key="6">
    <source>
        <dbReference type="Google" id="ProtNLM"/>
    </source>
</evidence>
<feature type="chain" id="PRO_5004562813" description="Mid2 domain-containing protein" evidence="3">
    <location>
        <begin position="23"/>
        <end position="451"/>
    </location>
</feature>
<keyword evidence="2" id="KW-0812">Transmembrane</keyword>
<feature type="region of interest" description="Disordered" evidence="1">
    <location>
        <begin position="305"/>
        <end position="451"/>
    </location>
</feature>
<gene>
    <name evidence="4" type="ORF">FOMPIDRAFT_1016413</name>
</gene>
<name>S8E7B1_FOMSC</name>
<dbReference type="eggNOG" id="ENOG502SKDC">
    <property type="taxonomic scope" value="Eukaryota"/>
</dbReference>
<keyword evidence="5" id="KW-1185">Reference proteome</keyword>
<dbReference type="OrthoDB" id="3267813at2759"/>
<keyword evidence="3" id="KW-0732">Signal</keyword>
<feature type="compositionally biased region" description="Low complexity" evidence="1">
    <location>
        <begin position="233"/>
        <end position="267"/>
    </location>
</feature>
<dbReference type="HOGENOM" id="CLU_033085_0_0_1"/>
<protein>
    <recommendedName>
        <fullName evidence="6">Mid2 domain-containing protein</fullName>
    </recommendedName>
</protein>
<dbReference type="AlphaFoldDB" id="S8E7B1"/>
<dbReference type="EMBL" id="KE504148">
    <property type="protein sequence ID" value="EPT00568.1"/>
    <property type="molecule type" value="Genomic_DNA"/>
</dbReference>
<dbReference type="Proteomes" id="UP000015241">
    <property type="component" value="Unassembled WGS sequence"/>
</dbReference>
<evidence type="ECO:0000256" key="1">
    <source>
        <dbReference type="SAM" id="MobiDB-lite"/>
    </source>
</evidence>
<proteinExistence type="predicted"/>
<evidence type="ECO:0000313" key="4">
    <source>
        <dbReference type="EMBL" id="EPT00568.1"/>
    </source>
</evidence>
<feature type="signal peptide" evidence="3">
    <location>
        <begin position="1"/>
        <end position="22"/>
    </location>
</feature>
<accession>S8E7B1</accession>
<keyword evidence="2" id="KW-0472">Membrane</keyword>